<organism evidence="1 2">
    <name type="scientific">Kutzneria buriramensis</name>
    <dbReference type="NCBI Taxonomy" id="1045776"/>
    <lineage>
        <taxon>Bacteria</taxon>
        <taxon>Bacillati</taxon>
        <taxon>Actinomycetota</taxon>
        <taxon>Actinomycetes</taxon>
        <taxon>Pseudonocardiales</taxon>
        <taxon>Pseudonocardiaceae</taxon>
        <taxon>Kutzneria</taxon>
    </lineage>
</organism>
<name>A0A3E0GX21_9PSEU</name>
<evidence type="ECO:0000313" key="2">
    <source>
        <dbReference type="Proteomes" id="UP000256269"/>
    </source>
</evidence>
<evidence type="ECO:0000313" key="1">
    <source>
        <dbReference type="EMBL" id="REH31116.1"/>
    </source>
</evidence>
<sequence length="420" mass="44499">MATDHGPNEALIHAREGVMGLTVPELVAAVNERLAEVGVVLDDALYRKWERLGWRPRDSRISAAVAAVLGAAETELFPPARPRGAAAVPALEPTARWENPQAAAARLTQLTADTTSALTMLDDRIDGVVDRYEAAGPFRLIGEARAIHKSVMRMLAGGHTPKVQTQIYLRAARVAGLLAYMAINARRPALADLYGEEAWFYASETGDQDLRAWVRATQAQGAYCVGDAELALELATDGQRYARLDGQLVRLLVNGQARAHAKLGNASETYRAVDQALAALDAHRDAPAQLTSCISFGAYGLPRAAANAATAMLGIGDTAQVRAYSALVDTSTSIWSQSLVGLDNAAALLLDGEVEEAMKLGSEALAASARHPIRSVYDRAHALHTDAAGVAPVPAVEAFAATLTSWASRRENRVAAGLAA</sequence>
<protein>
    <submittedName>
        <fullName evidence="1">Uncharacterized protein</fullName>
    </submittedName>
</protein>
<accession>A0A3E0GX21</accession>
<keyword evidence="2" id="KW-1185">Reference proteome</keyword>
<dbReference type="AlphaFoldDB" id="A0A3E0GX21"/>
<comment type="caution">
    <text evidence="1">The sequence shown here is derived from an EMBL/GenBank/DDBJ whole genome shotgun (WGS) entry which is preliminary data.</text>
</comment>
<reference evidence="1 2" key="1">
    <citation type="submission" date="2018-08" db="EMBL/GenBank/DDBJ databases">
        <title>Genomic Encyclopedia of Archaeal and Bacterial Type Strains, Phase II (KMG-II): from individual species to whole genera.</title>
        <authorList>
            <person name="Goeker M."/>
        </authorList>
    </citation>
    <scope>NUCLEOTIDE SEQUENCE [LARGE SCALE GENOMIC DNA]</scope>
    <source>
        <strain evidence="1 2">DSM 45791</strain>
    </source>
</reference>
<gene>
    <name evidence="1" type="ORF">BCF44_122139</name>
</gene>
<dbReference type="Proteomes" id="UP000256269">
    <property type="component" value="Unassembled WGS sequence"/>
</dbReference>
<dbReference type="RefSeq" id="WP_116180931.1">
    <property type="nucleotide sequence ID" value="NZ_CP144376.1"/>
</dbReference>
<proteinExistence type="predicted"/>
<dbReference type="EMBL" id="QUNO01000022">
    <property type="protein sequence ID" value="REH31116.1"/>
    <property type="molecule type" value="Genomic_DNA"/>
</dbReference>
<dbReference type="OrthoDB" id="4523834at2"/>